<keyword evidence="3" id="KW-1185">Reference proteome</keyword>
<gene>
    <name evidence="2" type="ORF">CYLTODRAFT_332274</name>
</gene>
<feature type="non-terminal residue" evidence="2">
    <location>
        <position position="120"/>
    </location>
</feature>
<reference evidence="2 3" key="1">
    <citation type="journal article" date="2015" name="Fungal Genet. Biol.">
        <title>Evolution of novel wood decay mechanisms in Agaricales revealed by the genome sequences of Fistulina hepatica and Cylindrobasidium torrendii.</title>
        <authorList>
            <person name="Floudas D."/>
            <person name="Held B.W."/>
            <person name="Riley R."/>
            <person name="Nagy L.G."/>
            <person name="Koehler G."/>
            <person name="Ransdell A.S."/>
            <person name="Younus H."/>
            <person name="Chow J."/>
            <person name="Chiniquy J."/>
            <person name="Lipzen A."/>
            <person name="Tritt A."/>
            <person name="Sun H."/>
            <person name="Haridas S."/>
            <person name="LaButti K."/>
            <person name="Ohm R.A."/>
            <person name="Kues U."/>
            <person name="Blanchette R.A."/>
            <person name="Grigoriev I.V."/>
            <person name="Minto R.E."/>
            <person name="Hibbett D.S."/>
        </authorList>
    </citation>
    <scope>NUCLEOTIDE SEQUENCE [LARGE SCALE GENOMIC DNA]</scope>
    <source>
        <strain evidence="2 3">FP15055 ss-10</strain>
    </source>
</reference>
<dbReference type="OrthoDB" id="3040634at2759"/>
<protein>
    <submittedName>
        <fullName evidence="2">Uncharacterized protein</fullName>
    </submittedName>
</protein>
<evidence type="ECO:0000313" key="3">
    <source>
        <dbReference type="Proteomes" id="UP000054007"/>
    </source>
</evidence>
<sequence length="120" mass="13448">PDGLSRRPDHSTDGGDNTARTVLPESRLHRRAAVVRMENLGESEVKARAAHLLESDAEILVRVREATPRDPRLEVVFAKEKGPAVLQARLKGWEVVNGVVYYRGLVYVPNDDGIKRRILE</sequence>
<accession>A0A0D7AUY5</accession>
<evidence type="ECO:0000313" key="2">
    <source>
        <dbReference type="EMBL" id="KIY61101.1"/>
    </source>
</evidence>
<feature type="region of interest" description="Disordered" evidence="1">
    <location>
        <begin position="1"/>
        <end position="23"/>
    </location>
</feature>
<dbReference type="Proteomes" id="UP000054007">
    <property type="component" value="Unassembled WGS sequence"/>
</dbReference>
<organism evidence="2 3">
    <name type="scientific">Cylindrobasidium torrendii FP15055 ss-10</name>
    <dbReference type="NCBI Taxonomy" id="1314674"/>
    <lineage>
        <taxon>Eukaryota</taxon>
        <taxon>Fungi</taxon>
        <taxon>Dikarya</taxon>
        <taxon>Basidiomycota</taxon>
        <taxon>Agaricomycotina</taxon>
        <taxon>Agaricomycetes</taxon>
        <taxon>Agaricomycetidae</taxon>
        <taxon>Agaricales</taxon>
        <taxon>Marasmiineae</taxon>
        <taxon>Physalacriaceae</taxon>
        <taxon>Cylindrobasidium</taxon>
    </lineage>
</organism>
<proteinExistence type="predicted"/>
<dbReference type="EMBL" id="KN881056">
    <property type="protein sequence ID" value="KIY61101.1"/>
    <property type="molecule type" value="Genomic_DNA"/>
</dbReference>
<feature type="non-terminal residue" evidence="2">
    <location>
        <position position="1"/>
    </location>
</feature>
<evidence type="ECO:0000256" key="1">
    <source>
        <dbReference type="SAM" id="MobiDB-lite"/>
    </source>
</evidence>
<dbReference type="AlphaFoldDB" id="A0A0D7AUY5"/>
<feature type="compositionally biased region" description="Basic and acidic residues" evidence="1">
    <location>
        <begin position="1"/>
        <end position="13"/>
    </location>
</feature>
<name>A0A0D7AUY5_9AGAR</name>